<comment type="caution">
    <text evidence="3">The sequence shown here is derived from an EMBL/GenBank/DDBJ whole genome shotgun (WGS) entry which is preliminary data.</text>
</comment>
<dbReference type="OrthoDB" id="9797588at2"/>
<keyword evidence="1" id="KW-0732">Signal</keyword>
<dbReference type="Pfam" id="PF11845">
    <property type="entry name" value="Tll0287-like"/>
    <property type="match status" value="1"/>
</dbReference>
<feature type="domain" description="Tll0287-like" evidence="2">
    <location>
        <begin position="30"/>
        <end position="186"/>
    </location>
</feature>
<name>A0A072N3B9_9GAMM</name>
<dbReference type="EMBL" id="ANIE01000005">
    <property type="protein sequence ID" value="KEF31722.1"/>
    <property type="molecule type" value="Genomic_DNA"/>
</dbReference>
<sequence length="189" mass="20374">MNQNLIVASVLASAIAFPAAAQPLEPNTEQLVSDARSLVKTFAGSLKKELKAAIQNGGLTNGIGVCNTVAPHIAEANSNDNWTISRTSLKPRNPDNAPTDWQEMQLLAMEKQPVKDGKPVEFWQVSDASGQSQFRYMSAIPTQKLCLGCHGKSIDDGVKVKLAELYPEDKATGFSEGDLRGAFVVTYQP</sequence>
<dbReference type="STRING" id="1137280.D777_02071"/>
<evidence type="ECO:0000313" key="4">
    <source>
        <dbReference type="Proteomes" id="UP000035057"/>
    </source>
</evidence>
<dbReference type="PATRIC" id="fig|1137280.3.peg.1886"/>
<feature type="signal peptide" evidence="1">
    <location>
        <begin position="1"/>
        <end position="21"/>
    </location>
</feature>
<protein>
    <submittedName>
        <fullName evidence="3">Cytochrome c family protein</fullName>
    </submittedName>
</protein>
<feature type="chain" id="PRO_5001682159" evidence="1">
    <location>
        <begin position="22"/>
        <end position="189"/>
    </location>
</feature>
<organism evidence="3 4">
    <name type="scientific">Marinobacter nitratireducens</name>
    <dbReference type="NCBI Taxonomy" id="1137280"/>
    <lineage>
        <taxon>Bacteria</taxon>
        <taxon>Pseudomonadati</taxon>
        <taxon>Pseudomonadota</taxon>
        <taxon>Gammaproteobacteria</taxon>
        <taxon>Pseudomonadales</taxon>
        <taxon>Marinobacteraceae</taxon>
        <taxon>Marinobacter</taxon>
    </lineage>
</organism>
<reference evidence="3 4" key="1">
    <citation type="submission" date="2012-12" db="EMBL/GenBank/DDBJ databases">
        <title>Genome assembly of Marinobacter sp. AK21.</title>
        <authorList>
            <person name="Khatri I."/>
            <person name="Kumar R."/>
            <person name="Vaidya B."/>
            <person name="Subramanian S."/>
            <person name="Pinnaka A."/>
        </authorList>
    </citation>
    <scope>NUCLEOTIDE SEQUENCE [LARGE SCALE GENOMIC DNA]</scope>
    <source>
        <strain evidence="3 4">AK21</strain>
    </source>
</reference>
<evidence type="ECO:0000259" key="2">
    <source>
        <dbReference type="Pfam" id="PF11845"/>
    </source>
</evidence>
<dbReference type="InterPro" id="IPR021796">
    <property type="entry name" value="Tll0287-like_dom"/>
</dbReference>
<gene>
    <name evidence="3" type="ORF">D777_02071</name>
</gene>
<evidence type="ECO:0000256" key="1">
    <source>
        <dbReference type="SAM" id="SignalP"/>
    </source>
</evidence>
<accession>A0A072N3B9</accession>
<evidence type="ECO:0000313" key="3">
    <source>
        <dbReference type="EMBL" id="KEF31722.1"/>
    </source>
</evidence>
<dbReference type="Proteomes" id="UP000035057">
    <property type="component" value="Unassembled WGS sequence"/>
</dbReference>
<dbReference type="AlphaFoldDB" id="A0A072N3B9"/>
<dbReference type="RefSeq" id="WP_051669035.1">
    <property type="nucleotide sequence ID" value="NZ_ANIE01000005.1"/>
</dbReference>
<keyword evidence="4" id="KW-1185">Reference proteome</keyword>
<proteinExistence type="predicted"/>